<keyword evidence="2" id="KW-1185">Reference proteome</keyword>
<reference evidence="1" key="5">
    <citation type="submission" date="2025-09" db="UniProtKB">
        <authorList>
            <consortium name="Ensembl"/>
        </authorList>
    </citation>
    <scope>IDENTIFICATION</scope>
</reference>
<proteinExistence type="predicted"/>
<name>A0A4W3J0Z4_CALMI</name>
<dbReference type="AlphaFoldDB" id="A0A4W3J0Z4"/>
<sequence>MSLFEWMKWSRNESHSPIQKLRSEKATEPLMMELALQIKECQRLANMSTDEQKIQETGKICNWVKNSQSLKPCTSPEEQSQLQLLCSKIHPMDTEIVLYKIREVWADAEPVPQQIINIFKQVLQEFIDTAEEDERQRTVIQQWIKKHMLTFRLSSKSSNRISENKEEIPTISSYVDKSLHNVYPTAVQKIWNLPQYYPSANAYNE</sequence>
<dbReference type="Proteomes" id="UP000314986">
    <property type="component" value="Unassembled WGS sequence"/>
</dbReference>
<reference evidence="2" key="2">
    <citation type="journal article" date="2007" name="PLoS Biol.">
        <title>Survey sequencing and comparative analysis of the elephant shark (Callorhinchus milii) genome.</title>
        <authorList>
            <person name="Venkatesh B."/>
            <person name="Kirkness E.F."/>
            <person name="Loh Y.H."/>
            <person name="Halpern A.L."/>
            <person name="Lee A.P."/>
            <person name="Johnson J."/>
            <person name="Dandona N."/>
            <person name="Viswanathan L.D."/>
            <person name="Tay A."/>
            <person name="Venter J.C."/>
            <person name="Strausberg R.L."/>
            <person name="Brenner S."/>
        </authorList>
    </citation>
    <scope>NUCLEOTIDE SEQUENCE [LARGE SCALE GENOMIC DNA]</scope>
</reference>
<dbReference type="GeneTree" id="ENSGT00390000002089"/>
<dbReference type="GeneID" id="103175302"/>
<reference evidence="2" key="1">
    <citation type="journal article" date="2006" name="Science">
        <title>Ancient noncoding elements conserved in the human genome.</title>
        <authorList>
            <person name="Venkatesh B."/>
            <person name="Kirkness E.F."/>
            <person name="Loh Y.H."/>
            <person name="Halpern A.L."/>
            <person name="Lee A.P."/>
            <person name="Johnson J."/>
            <person name="Dandona N."/>
            <person name="Viswanathan L.D."/>
            <person name="Tay A."/>
            <person name="Venter J.C."/>
            <person name="Strausberg R.L."/>
            <person name="Brenner S."/>
        </authorList>
    </citation>
    <scope>NUCLEOTIDE SEQUENCE [LARGE SCALE GENOMIC DNA]</scope>
</reference>
<reference evidence="2" key="3">
    <citation type="journal article" date="2014" name="Nature">
        <title>Elephant shark genome provides unique insights into gnathostome evolution.</title>
        <authorList>
            <consortium name="International Elephant Shark Genome Sequencing Consortium"/>
            <person name="Venkatesh B."/>
            <person name="Lee A.P."/>
            <person name="Ravi V."/>
            <person name="Maurya A.K."/>
            <person name="Lian M.M."/>
            <person name="Swann J.B."/>
            <person name="Ohta Y."/>
            <person name="Flajnik M.F."/>
            <person name="Sutoh Y."/>
            <person name="Kasahara M."/>
            <person name="Hoon S."/>
            <person name="Gangu V."/>
            <person name="Roy S.W."/>
            <person name="Irimia M."/>
            <person name="Korzh V."/>
            <person name="Kondrychyn I."/>
            <person name="Lim Z.W."/>
            <person name="Tay B.H."/>
            <person name="Tohari S."/>
            <person name="Kong K.W."/>
            <person name="Ho S."/>
            <person name="Lorente-Galdos B."/>
            <person name="Quilez J."/>
            <person name="Marques-Bonet T."/>
            <person name="Raney B.J."/>
            <person name="Ingham P.W."/>
            <person name="Tay A."/>
            <person name="Hillier L.W."/>
            <person name="Minx P."/>
            <person name="Boehm T."/>
            <person name="Wilson R.K."/>
            <person name="Brenner S."/>
            <person name="Warren W.C."/>
        </authorList>
    </citation>
    <scope>NUCLEOTIDE SEQUENCE [LARGE SCALE GENOMIC DNA]</scope>
</reference>
<evidence type="ECO:0000313" key="2">
    <source>
        <dbReference type="Proteomes" id="UP000314986"/>
    </source>
</evidence>
<dbReference type="OrthoDB" id="9944259at2759"/>
<evidence type="ECO:0000313" key="1">
    <source>
        <dbReference type="Ensembl" id="ENSCMIP00000031903.1"/>
    </source>
</evidence>
<protein>
    <submittedName>
        <fullName evidence="1">RD3 like</fullName>
    </submittedName>
</protein>
<dbReference type="RefSeq" id="XP_042194005.1">
    <property type="nucleotide sequence ID" value="XM_042338071.1"/>
</dbReference>
<gene>
    <name evidence="1" type="primary">rd3l</name>
</gene>
<dbReference type="PANTHER" id="PTHR28489:SF3">
    <property type="entry name" value="PROTEIN RD3-LIKE"/>
    <property type="match status" value="1"/>
</dbReference>
<dbReference type="Ensembl" id="ENSCMIT00000032390.1">
    <property type="protein sequence ID" value="ENSCMIP00000031903.1"/>
    <property type="gene ID" value="ENSCMIG00000013650.1"/>
</dbReference>
<dbReference type="InterPro" id="IPR028092">
    <property type="entry name" value="RD3"/>
</dbReference>
<dbReference type="Pfam" id="PF14473">
    <property type="entry name" value="RD3"/>
    <property type="match status" value="1"/>
</dbReference>
<dbReference type="STRING" id="7868.ENSCMIP00000031903"/>
<organism evidence="1 2">
    <name type="scientific">Callorhinchus milii</name>
    <name type="common">Ghost shark</name>
    <dbReference type="NCBI Taxonomy" id="7868"/>
    <lineage>
        <taxon>Eukaryota</taxon>
        <taxon>Metazoa</taxon>
        <taxon>Chordata</taxon>
        <taxon>Craniata</taxon>
        <taxon>Vertebrata</taxon>
        <taxon>Chondrichthyes</taxon>
        <taxon>Holocephali</taxon>
        <taxon>Chimaeriformes</taxon>
        <taxon>Callorhinchidae</taxon>
        <taxon>Callorhinchus</taxon>
    </lineage>
</organism>
<dbReference type="InParanoid" id="A0A4W3J0Z4"/>
<dbReference type="OMA" id="MESKHHG"/>
<accession>A0A4W3J0Z4</accession>
<dbReference type="PANTHER" id="PTHR28489">
    <property type="entry name" value="RENTINAL DEGENERATION 3-LIKE"/>
    <property type="match status" value="1"/>
</dbReference>
<reference evidence="1" key="4">
    <citation type="submission" date="2025-08" db="UniProtKB">
        <authorList>
            <consortium name="Ensembl"/>
        </authorList>
    </citation>
    <scope>IDENTIFICATION</scope>
</reference>